<dbReference type="Pfam" id="PF06210">
    <property type="entry name" value="DUF1003"/>
    <property type="match status" value="1"/>
</dbReference>
<proteinExistence type="predicted"/>
<feature type="compositionally biased region" description="Low complexity" evidence="1">
    <location>
        <begin position="230"/>
        <end position="247"/>
    </location>
</feature>
<accession>A0ABN2TA05</accession>
<evidence type="ECO:0000313" key="3">
    <source>
        <dbReference type="EMBL" id="GAA2002319.1"/>
    </source>
</evidence>
<organism evidence="3 4">
    <name type="scientific">Brevibacterium samyangense</name>
    <dbReference type="NCBI Taxonomy" id="366888"/>
    <lineage>
        <taxon>Bacteria</taxon>
        <taxon>Bacillati</taxon>
        <taxon>Actinomycetota</taxon>
        <taxon>Actinomycetes</taxon>
        <taxon>Micrococcales</taxon>
        <taxon>Brevibacteriaceae</taxon>
        <taxon>Brevibacterium</taxon>
    </lineage>
</organism>
<keyword evidence="2" id="KW-0812">Transmembrane</keyword>
<dbReference type="RefSeq" id="WP_344307318.1">
    <property type="nucleotide sequence ID" value="NZ_BAAANO010000008.1"/>
</dbReference>
<feature type="region of interest" description="Disordered" evidence="1">
    <location>
        <begin position="1"/>
        <end position="53"/>
    </location>
</feature>
<protein>
    <recommendedName>
        <fullName evidence="5">DUF1003 domain-containing protein</fullName>
    </recommendedName>
</protein>
<feature type="transmembrane region" description="Helical" evidence="2">
    <location>
        <begin position="110"/>
        <end position="132"/>
    </location>
</feature>
<evidence type="ECO:0008006" key="5">
    <source>
        <dbReference type="Google" id="ProtNLM"/>
    </source>
</evidence>
<keyword evidence="4" id="KW-1185">Reference proteome</keyword>
<evidence type="ECO:0000256" key="1">
    <source>
        <dbReference type="SAM" id="MobiDB-lite"/>
    </source>
</evidence>
<reference evidence="3 4" key="1">
    <citation type="journal article" date="2019" name="Int. J. Syst. Evol. Microbiol.">
        <title>The Global Catalogue of Microorganisms (GCM) 10K type strain sequencing project: providing services to taxonomists for standard genome sequencing and annotation.</title>
        <authorList>
            <consortium name="The Broad Institute Genomics Platform"/>
            <consortium name="The Broad Institute Genome Sequencing Center for Infectious Disease"/>
            <person name="Wu L."/>
            <person name="Ma J."/>
        </authorList>
    </citation>
    <scope>NUCLEOTIDE SEQUENCE [LARGE SCALE GENOMIC DNA]</scope>
    <source>
        <strain evidence="3 4">JCM 14546</strain>
    </source>
</reference>
<feature type="compositionally biased region" description="Basic and acidic residues" evidence="1">
    <location>
        <begin position="1"/>
        <end position="45"/>
    </location>
</feature>
<evidence type="ECO:0000256" key="2">
    <source>
        <dbReference type="SAM" id="Phobius"/>
    </source>
</evidence>
<feature type="transmembrane region" description="Helical" evidence="2">
    <location>
        <begin position="81"/>
        <end position="98"/>
    </location>
</feature>
<dbReference type="Proteomes" id="UP001500755">
    <property type="component" value="Unassembled WGS sequence"/>
</dbReference>
<dbReference type="EMBL" id="BAAANO010000008">
    <property type="protein sequence ID" value="GAA2002319.1"/>
    <property type="molecule type" value="Genomic_DNA"/>
</dbReference>
<evidence type="ECO:0000313" key="4">
    <source>
        <dbReference type="Proteomes" id="UP001500755"/>
    </source>
</evidence>
<dbReference type="InterPro" id="IPR010406">
    <property type="entry name" value="DUF1003"/>
</dbReference>
<name>A0ABN2TA05_9MICO</name>
<feature type="region of interest" description="Disordered" evidence="1">
    <location>
        <begin position="225"/>
        <end position="265"/>
    </location>
</feature>
<keyword evidence="2" id="KW-0472">Membrane</keyword>
<dbReference type="PANTHER" id="PTHR41386">
    <property type="entry name" value="INTEGRAL MEMBRANE PROTEIN-RELATED"/>
    <property type="match status" value="1"/>
</dbReference>
<keyword evidence="2" id="KW-1133">Transmembrane helix</keyword>
<comment type="caution">
    <text evidence="3">The sequence shown here is derived from an EMBL/GenBank/DDBJ whole genome shotgun (WGS) entry which is preliminary data.</text>
</comment>
<dbReference type="PANTHER" id="PTHR41386:SF1">
    <property type="entry name" value="MEMBRANE PROTEIN"/>
    <property type="match status" value="1"/>
</dbReference>
<sequence>MADDRRPRAEVRRAEPRRTESRAAEARRPEPRRPDGAPRTKKDVSLDTPRARGRGSFRLMSRETFGAGAEAFARFMGTPQFLVGMTIFCGVWLAWNSLAPVPLQFDPKALNYTLLTLILSLQASYAAPLLLLAENRSADRDRVEFETDRQRAERNLADTEYLTREVASLRIAMRDMATRDFIRSELRDLVGDLEDHKDDLERRAADLDARAADLEERERRLQELLDRIDSGAGSARDAGDGVVDDSGNGSGDGAGSARTDSDPPA</sequence>
<gene>
    <name evidence="3" type="ORF">GCM10009755_08720</name>
</gene>